<dbReference type="Pfam" id="PF13359">
    <property type="entry name" value="DDE_Tnp_4"/>
    <property type="match status" value="1"/>
</dbReference>
<evidence type="ECO:0000256" key="11">
    <source>
        <dbReference type="ARBA" id="ARBA00030126"/>
    </source>
</evidence>
<dbReference type="AlphaFoldDB" id="A0AA36DNL9"/>
<dbReference type="GO" id="GO:0005634">
    <property type="term" value="C:nucleus"/>
    <property type="evidence" value="ECO:0007669"/>
    <property type="project" value="UniProtKB-SubCell"/>
</dbReference>
<dbReference type="PANTHER" id="PTHR22930">
    <property type="match status" value="1"/>
</dbReference>
<keyword evidence="6" id="KW-0963">Cytoplasm</keyword>
<dbReference type="InterPro" id="IPR026103">
    <property type="entry name" value="HARBI1_animal"/>
</dbReference>
<evidence type="ECO:0000256" key="10">
    <source>
        <dbReference type="ARBA" id="ARBA00023242"/>
    </source>
</evidence>
<dbReference type="GO" id="GO:0016787">
    <property type="term" value="F:hydrolase activity"/>
    <property type="evidence" value="ECO:0007669"/>
    <property type="project" value="UniProtKB-KW"/>
</dbReference>
<proteinExistence type="inferred from homology"/>
<evidence type="ECO:0000313" key="16">
    <source>
        <dbReference type="Proteomes" id="UP001176961"/>
    </source>
</evidence>
<evidence type="ECO:0000256" key="3">
    <source>
        <dbReference type="ARBA" id="ARBA00004496"/>
    </source>
</evidence>
<accession>A0AA36DNL9</accession>
<dbReference type="InterPro" id="IPR027806">
    <property type="entry name" value="HARBI1_dom"/>
</dbReference>
<evidence type="ECO:0000256" key="7">
    <source>
        <dbReference type="ARBA" id="ARBA00022722"/>
    </source>
</evidence>
<comment type="function">
    <text evidence="12">Transposase-derived protein that may have nuclease activity. Does not have transposase activity.</text>
</comment>
<comment type="caution">
    <text evidence="15">The sequence shown here is derived from an EMBL/GenBank/DDBJ whole genome shotgun (WGS) entry which is preliminary data.</text>
</comment>
<dbReference type="GO" id="GO:0046872">
    <property type="term" value="F:metal ion binding"/>
    <property type="evidence" value="ECO:0007669"/>
    <property type="project" value="UniProtKB-KW"/>
</dbReference>
<evidence type="ECO:0000256" key="1">
    <source>
        <dbReference type="ARBA" id="ARBA00001968"/>
    </source>
</evidence>
<comment type="cofactor">
    <cofactor evidence="1">
        <name>a divalent metal cation</name>
        <dbReference type="ChEBI" id="CHEBI:60240"/>
    </cofactor>
</comment>
<dbReference type="Proteomes" id="UP001176961">
    <property type="component" value="Unassembled WGS sequence"/>
</dbReference>
<dbReference type="GO" id="GO:0004518">
    <property type="term" value="F:nuclease activity"/>
    <property type="evidence" value="ECO:0007669"/>
    <property type="project" value="UniProtKB-KW"/>
</dbReference>
<reference evidence="15" key="1">
    <citation type="submission" date="2023-07" db="EMBL/GenBank/DDBJ databases">
        <authorList>
            <consortium name="CYATHOMIX"/>
        </authorList>
    </citation>
    <scope>NUCLEOTIDE SEQUENCE</scope>
    <source>
        <strain evidence="15">N/A</strain>
    </source>
</reference>
<evidence type="ECO:0000256" key="4">
    <source>
        <dbReference type="ARBA" id="ARBA00006958"/>
    </source>
</evidence>
<dbReference type="PRINTS" id="PR02086">
    <property type="entry name" value="PUTNUCHARBI1"/>
</dbReference>
<evidence type="ECO:0000256" key="6">
    <source>
        <dbReference type="ARBA" id="ARBA00022490"/>
    </source>
</evidence>
<keyword evidence="16" id="KW-1185">Reference proteome</keyword>
<keyword evidence="10" id="KW-0539">Nucleus</keyword>
<keyword evidence="8" id="KW-0479">Metal-binding</keyword>
<feature type="domain" description="DDE Tnp4" evidence="14">
    <location>
        <begin position="148"/>
        <end position="270"/>
    </location>
</feature>
<keyword evidence="7" id="KW-0540">Nuclease</keyword>
<name>A0AA36DNL9_CYLNA</name>
<evidence type="ECO:0000256" key="9">
    <source>
        <dbReference type="ARBA" id="ARBA00022801"/>
    </source>
</evidence>
<dbReference type="EMBL" id="CATQJL010000001">
    <property type="protein sequence ID" value="CAJ0590898.1"/>
    <property type="molecule type" value="Genomic_DNA"/>
</dbReference>
<evidence type="ECO:0000256" key="5">
    <source>
        <dbReference type="ARBA" id="ARBA00015519"/>
    </source>
</evidence>
<gene>
    <name evidence="15" type="ORF">CYNAS_LOCUS2881</name>
</gene>
<comment type="similarity">
    <text evidence="4">Belongs to the HARBI1 family.</text>
</comment>
<evidence type="ECO:0000259" key="14">
    <source>
        <dbReference type="Pfam" id="PF13359"/>
    </source>
</evidence>
<feature type="region of interest" description="Disordered" evidence="13">
    <location>
        <begin position="286"/>
        <end position="305"/>
    </location>
</feature>
<sequence length="321" mass="37117">MDDSERETIQYLIEMATSRELRERVDPLLILDENRIRQRFRLTRNGFHSLLALIQDDLASRTLRTRSLTSAHKLGIFLEHVGSASLERTTALTLGCSQSTISRVIAEVSDLFYRRRKEFIKWPQEDEQRVMQTRFFELCGIPHIIGALDGSHVRIIAPSISEDSYVNRKDYHSINMAAVCNLDQRFLWGFFKVFRSSDLYRSFQTGRKTGKLLADSAYRSEKFPLKLILREYRTAVEARYTDAVCRGRVIIENAFGSLKRQFQALHTELSLLSSRLLYRDAGADEKSIPPQYPDAGNEESQLPDVTDGDSIRRYIVENYFT</sequence>
<evidence type="ECO:0000256" key="12">
    <source>
        <dbReference type="ARBA" id="ARBA00045850"/>
    </source>
</evidence>
<dbReference type="PANTHER" id="PTHR22930:SF85">
    <property type="entry name" value="GH03217P-RELATED"/>
    <property type="match status" value="1"/>
</dbReference>
<organism evidence="15 16">
    <name type="scientific">Cylicocyclus nassatus</name>
    <name type="common">Nematode worm</name>
    <dbReference type="NCBI Taxonomy" id="53992"/>
    <lineage>
        <taxon>Eukaryota</taxon>
        <taxon>Metazoa</taxon>
        <taxon>Ecdysozoa</taxon>
        <taxon>Nematoda</taxon>
        <taxon>Chromadorea</taxon>
        <taxon>Rhabditida</taxon>
        <taxon>Rhabditina</taxon>
        <taxon>Rhabditomorpha</taxon>
        <taxon>Strongyloidea</taxon>
        <taxon>Strongylidae</taxon>
        <taxon>Cylicocyclus</taxon>
    </lineage>
</organism>
<evidence type="ECO:0000313" key="15">
    <source>
        <dbReference type="EMBL" id="CAJ0590898.1"/>
    </source>
</evidence>
<protein>
    <recommendedName>
        <fullName evidence="5">Putative nuclease HARBI1</fullName>
    </recommendedName>
    <alternativeName>
        <fullName evidence="11">Harbinger transposase-derived nuclease</fullName>
    </alternativeName>
</protein>
<keyword evidence="9" id="KW-0378">Hydrolase</keyword>
<dbReference type="InterPro" id="IPR045249">
    <property type="entry name" value="HARBI1-like"/>
</dbReference>
<evidence type="ECO:0000256" key="2">
    <source>
        <dbReference type="ARBA" id="ARBA00004123"/>
    </source>
</evidence>
<evidence type="ECO:0000256" key="13">
    <source>
        <dbReference type="SAM" id="MobiDB-lite"/>
    </source>
</evidence>
<dbReference type="GO" id="GO:0005737">
    <property type="term" value="C:cytoplasm"/>
    <property type="evidence" value="ECO:0007669"/>
    <property type="project" value="UniProtKB-SubCell"/>
</dbReference>
<comment type="subcellular location">
    <subcellularLocation>
        <location evidence="3">Cytoplasm</location>
    </subcellularLocation>
    <subcellularLocation>
        <location evidence="2">Nucleus</location>
    </subcellularLocation>
</comment>
<evidence type="ECO:0000256" key="8">
    <source>
        <dbReference type="ARBA" id="ARBA00022723"/>
    </source>
</evidence>